<organism evidence="1 2">
    <name type="scientific">Aspergillus heteromorphus CBS 117.55</name>
    <dbReference type="NCBI Taxonomy" id="1448321"/>
    <lineage>
        <taxon>Eukaryota</taxon>
        <taxon>Fungi</taxon>
        <taxon>Dikarya</taxon>
        <taxon>Ascomycota</taxon>
        <taxon>Pezizomycotina</taxon>
        <taxon>Eurotiomycetes</taxon>
        <taxon>Eurotiomycetidae</taxon>
        <taxon>Eurotiales</taxon>
        <taxon>Aspergillaceae</taxon>
        <taxon>Aspergillus</taxon>
        <taxon>Aspergillus subgen. Circumdati</taxon>
    </lineage>
</organism>
<dbReference type="AlphaFoldDB" id="A0A317WUL6"/>
<dbReference type="InterPro" id="IPR013078">
    <property type="entry name" value="His_Pase_superF_clade-1"/>
</dbReference>
<comment type="caution">
    <text evidence="1">The sequence shown here is derived from an EMBL/GenBank/DDBJ whole genome shotgun (WGS) entry which is preliminary data.</text>
</comment>
<dbReference type="Gene3D" id="3.40.50.1240">
    <property type="entry name" value="Phosphoglycerate mutase-like"/>
    <property type="match status" value="1"/>
</dbReference>
<dbReference type="EMBL" id="MSFL01000003">
    <property type="protein sequence ID" value="PWY90046.1"/>
    <property type="molecule type" value="Genomic_DNA"/>
</dbReference>
<evidence type="ECO:0000313" key="2">
    <source>
        <dbReference type="Proteomes" id="UP000247233"/>
    </source>
</evidence>
<dbReference type="CDD" id="cd07067">
    <property type="entry name" value="HP_PGM_like"/>
    <property type="match status" value="1"/>
</dbReference>
<dbReference type="FunFam" id="3.40.50.1240:FF:000074">
    <property type="entry name" value="Phosphoglycerate mutase family protein"/>
    <property type="match status" value="1"/>
</dbReference>
<proteinExistence type="predicted"/>
<dbReference type="VEuPathDB" id="FungiDB:BO70DRAFT_330242"/>
<dbReference type="PANTHER" id="PTHR16469:SF51">
    <property type="entry name" value="TRANSCRIPTION FACTOR TAU 55 KDA SUBUNIT"/>
    <property type="match status" value="1"/>
</dbReference>
<dbReference type="InterPro" id="IPR051710">
    <property type="entry name" value="Phosphatase_SH3-domain"/>
</dbReference>
<keyword evidence="2" id="KW-1185">Reference proteome</keyword>
<dbReference type="STRING" id="1448321.A0A317WUL6"/>
<sequence>MPLDTIYLTRHGHRLNWTIDYKTGTYHSQFPTPTGNPADPTLTSHGVRQSHELAAHFVSADVSPKPFRVYSSPFYRCLQTIQPAVEGLSKLKLKLKLEGREKAWKGGIDEDADFGVRVESGLGEWFGPTTFFTHPSPASLSTLHKHFPSILPSPQPPKVQEILTPSPTGESIPQLHDRLATTLSQLLSDLDTEITALESSLPPHRRTSKAVLICSHAAPLIAMGRVLTGRMPDDPAEEDFAVFTAGVSTFVRRRQPSFDGAGVGVEVKYGPKDAGYGGTEAGHLAPGTRSMRESDGGELELVVPEWRGGRGVGGGWECVSNGDCGFLSQGRERGWHFNGEEDFDTGAMAGSGALPTSSLDTKAEVEVGVDGGSKL</sequence>
<name>A0A317WUL6_9EURO</name>
<accession>A0A317WUL6</accession>
<evidence type="ECO:0000313" key="1">
    <source>
        <dbReference type="EMBL" id="PWY90046.1"/>
    </source>
</evidence>
<protein>
    <submittedName>
        <fullName evidence="1">Phosphoglycerate mutase family protein</fullName>
    </submittedName>
</protein>
<dbReference type="GeneID" id="37063059"/>
<dbReference type="SMART" id="SM00855">
    <property type="entry name" value="PGAM"/>
    <property type="match status" value="1"/>
</dbReference>
<reference evidence="1 2" key="1">
    <citation type="submission" date="2016-12" db="EMBL/GenBank/DDBJ databases">
        <title>The genomes of Aspergillus section Nigri reveals drivers in fungal speciation.</title>
        <authorList>
            <consortium name="DOE Joint Genome Institute"/>
            <person name="Vesth T.C."/>
            <person name="Nybo J."/>
            <person name="Theobald S."/>
            <person name="Brandl J."/>
            <person name="Frisvad J.C."/>
            <person name="Nielsen K.F."/>
            <person name="Lyhne E.K."/>
            <person name="Kogle M.E."/>
            <person name="Kuo A."/>
            <person name="Riley R."/>
            <person name="Clum A."/>
            <person name="Nolan M."/>
            <person name="Lipzen A."/>
            <person name="Salamov A."/>
            <person name="Henrissat B."/>
            <person name="Wiebenga A."/>
            <person name="De Vries R.P."/>
            <person name="Grigoriev I.V."/>
            <person name="Mortensen U.H."/>
            <person name="Andersen M.R."/>
            <person name="Baker S.E."/>
        </authorList>
    </citation>
    <scope>NUCLEOTIDE SEQUENCE [LARGE SCALE GENOMIC DNA]</scope>
    <source>
        <strain evidence="1 2">CBS 117.55</strain>
    </source>
</reference>
<dbReference type="Proteomes" id="UP000247233">
    <property type="component" value="Unassembled WGS sequence"/>
</dbReference>
<dbReference type="OrthoDB" id="414418at2759"/>
<dbReference type="SUPFAM" id="SSF53254">
    <property type="entry name" value="Phosphoglycerate mutase-like"/>
    <property type="match status" value="1"/>
</dbReference>
<dbReference type="InterPro" id="IPR029033">
    <property type="entry name" value="His_PPase_superfam"/>
</dbReference>
<dbReference type="RefSeq" id="XP_025402877.1">
    <property type="nucleotide sequence ID" value="XM_025540822.1"/>
</dbReference>
<gene>
    <name evidence="1" type="ORF">BO70DRAFT_330242</name>
</gene>
<dbReference type="PANTHER" id="PTHR16469">
    <property type="entry name" value="UBIQUITIN-ASSOCIATED AND SH3 DOMAIN-CONTAINING BA-RELATED"/>
    <property type="match status" value="1"/>
</dbReference>
<dbReference type="Pfam" id="PF00300">
    <property type="entry name" value="His_Phos_1"/>
    <property type="match status" value="1"/>
</dbReference>